<evidence type="ECO:0000259" key="1">
    <source>
        <dbReference type="Pfam" id="PF11412"/>
    </source>
</evidence>
<reference evidence="3" key="1">
    <citation type="journal article" date="2019" name="Int. J. Syst. Evol. Microbiol.">
        <title>The Global Catalogue of Microorganisms (GCM) 10K type strain sequencing project: providing services to taxonomists for standard genome sequencing and annotation.</title>
        <authorList>
            <consortium name="The Broad Institute Genomics Platform"/>
            <consortium name="The Broad Institute Genome Sequencing Center for Infectious Disease"/>
            <person name="Wu L."/>
            <person name="Ma J."/>
        </authorList>
    </citation>
    <scope>NUCLEOTIDE SEQUENCE [LARGE SCALE GENOMIC DNA]</scope>
    <source>
        <strain evidence="3">CG52</strain>
    </source>
</reference>
<protein>
    <submittedName>
        <fullName evidence="2">Protein-disulfide reductase DsbD domain-containing protein</fullName>
    </submittedName>
</protein>
<dbReference type="Pfam" id="PF11412">
    <property type="entry name" value="DsbD_N"/>
    <property type="match status" value="1"/>
</dbReference>
<gene>
    <name evidence="2" type="ORF">ACFSE1_08915</name>
</gene>
<dbReference type="EMBL" id="JBHUEQ010000015">
    <property type="protein sequence ID" value="MFD1745578.1"/>
    <property type="molecule type" value="Genomic_DNA"/>
</dbReference>
<sequence length="255" mass="27663">MAGAAHAEITPWAHNEGGRMRIITLPPEPDGTIRGALQIEPENGWITYWREPGEAGIPPQITFPPESGVTLAAMHFPAPKEFVDGDVRDLGYDHPVALPFTVKAGGTPLPSSLTTSAFIGLCRNICIPFQADFQLNLRASRLPLEENLILDEAMRRLPEPPSPEFSVRSAQIDSAGATLDLRLDLPDHQAEPKIIVVAPEGHVFLDHSAPSQEGDTKRFAVSLEGLKDKEKAGTSNWSVLVILGERAMESSLAIK</sequence>
<evidence type="ECO:0000313" key="2">
    <source>
        <dbReference type="EMBL" id="MFD1745578.1"/>
    </source>
</evidence>
<keyword evidence="3" id="KW-1185">Reference proteome</keyword>
<name>A0ABW4M2D9_9HYPH</name>
<feature type="domain" description="Thiol:disulfide interchange protein DsbD N-terminal" evidence="1">
    <location>
        <begin position="29"/>
        <end position="135"/>
    </location>
</feature>
<evidence type="ECO:0000313" key="3">
    <source>
        <dbReference type="Proteomes" id="UP001597322"/>
    </source>
</evidence>
<accession>A0ABW4M2D9</accession>
<dbReference type="RefSeq" id="WP_377399504.1">
    <property type="nucleotide sequence ID" value="NZ_JBHUEQ010000015.1"/>
</dbReference>
<dbReference type="InterPro" id="IPR028250">
    <property type="entry name" value="DsbDN"/>
</dbReference>
<proteinExistence type="predicted"/>
<dbReference type="Proteomes" id="UP001597322">
    <property type="component" value="Unassembled WGS sequence"/>
</dbReference>
<comment type="caution">
    <text evidence="2">The sequence shown here is derived from an EMBL/GenBank/DDBJ whole genome shotgun (WGS) entry which is preliminary data.</text>
</comment>
<organism evidence="2 3">
    <name type="scientific">Rhizobium helianthi</name>
    <dbReference type="NCBI Taxonomy" id="1132695"/>
    <lineage>
        <taxon>Bacteria</taxon>
        <taxon>Pseudomonadati</taxon>
        <taxon>Pseudomonadota</taxon>
        <taxon>Alphaproteobacteria</taxon>
        <taxon>Hyphomicrobiales</taxon>
        <taxon>Rhizobiaceae</taxon>
        <taxon>Rhizobium/Agrobacterium group</taxon>
        <taxon>Rhizobium</taxon>
    </lineage>
</organism>